<accession>A0A7R9A293</accession>
<keyword evidence="6" id="KW-0862">Zinc</keyword>
<dbReference type="GO" id="GO:0006364">
    <property type="term" value="P:rRNA processing"/>
    <property type="evidence" value="ECO:0007669"/>
    <property type="project" value="UniProtKB-KW"/>
</dbReference>
<evidence type="ECO:0000256" key="13">
    <source>
        <dbReference type="SAM" id="Phobius"/>
    </source>
</evidence>
<dbReference type="InterPro" id="IPR002906">
    <property type="entry name" value="Ribosomal_eS31"/>
</dbReference>
<keyword evidence="9 11" id="KW-0687">Ribonucleoprotein</keyword>
<dbReference type="Proteomes" id="UP000677054">
    <property type="component" value="Unassembled WGS sequence"/>
</dbReference>
<keyword evidence="8 11" id="KW-0539">Nucleus</keyword>
<dbReference type="Pfam" id="PF01599">
    <property type="entry name" value="Ribosomal_S27"/>
    <property type="match status" value="1"/>
</dbReference>
<evidence type="ECO:0000313" key="16">
    <source>
        <dbReference type="Proteomes" id="UP000677054"/>
    </source>
</evidence>
<evidence type="ECO:0000256" key="8">
    <source>
        <dbReference type="ARBA" id="ARBA00023242"/>
    </source>
</evidence>
<evidence type="ECO:0000256" key="7">
    <source>
        <dbReference type="ARBA" id="ARBA00022980"/>
    </source>
</evidence>
<dbReference type="Gene3D" id="6.20.50.150">
    <property type="match status" value="2"/>
</dbReference>
<evidence type="ECO:0000256" key="1">
    <source>
        <dbReference type="ARBA" id="ARBA00004604"/>
    </source>
</evidence>
<keyword evidence="16" id="KW-1185">Reference proteome</keyword>
<dbReference type="Gene3D" id="2.40.10.310">
    <property type="match status" value="1"/>
</dbReference>
<feature type="region of interest" description="Disordered" evidence="12">
    <location>
        <begin position="266"/>
        <end position="287"/>
    </location>
</feature>
<evidence type="ECO:0000256" key="5">
    <source>
        <dbReference type="ARBA" id="ARBA00022552"/>
    </source>
</evidence>
<dbReference type="SMART" id="SM01402">
    <property type="entry name" value="Ribosomal_S27"/>
    <property type="match status" value="1"/>
</dbReference>
<protein>
    <recommendedName>
        <fullName evidence="10 11">Ribosome biogenesis protein NSA2 homolog</fullName>
    </recommendedName>
</protein>
<gene>
    <name evidence="15" type="ORF">DSTB1V02_LOCUS580</name>
</gene>
<keyword evidence="13" id="KW-0812">Transmembrane</keyword>
<dbReference type="InterPro" id="IPR011332">
    <property type="entry name" value="Ribosomal_zn-bd"/>
</dbReference>
<dbReference type="GO" id="GO:0005730">
    <property type="term" value="C:nucleolus"/>
    <property type="evidence" value="ECO:0007669"/>
    <property type="project" value="UniProtKB-SubCell"/>
</dbReference>
<evidence type="ECO:0000256" key="9">
    <source>
        <dbReference type="ARBA" id="ARBA00023274"/>
    </source>
</evidence>
<keyword evidence="7" id="KW-0689">Ribosomal protein</keyword>
<dbReference type="EMBL" id="LR899559">
    <property type="protein sequence ID" value="CAD7240559.1"/>
    <property type="molecule type" value="Genomic_DNA"/>
</dbReference>
<feature type="domain" description="Small ribosomal subunit protein eS31" evidence="14">
    <location>
        <begin position="732"/>
        <end position="777"/>
    </location>
</feature>
<dbReference type="InterPro" id="IPR038582">
    <property type="entry name" value="Ribosomal_eS31_euk-type_sf"/>
</dbReference>
<dbReference type="AlphaFoldDB" id="A0A7R9A293"/>
<evidence type="ECO:0000256" key="3">
    <source>
        <dbReference type="ARBA" id="ARBA00011187"/>
    </source>
</evidence>
<evidence type="ECO:0000256" key="11">
    <source>
        <dbReference type="RuleBase" id="RU367114"/>
    </source>
</evidence>
<dbReference type="GO" id="GO:0030684">
    <property type="term" value="C:preribosome"/>
    <property type="evidence" value="ECO:0007669"/>
    <property type="project" value="UniProtKB-ARBA"/>
</dbReference>
<comment type="function">
    <text evidence="11">Involved in the biogenesis of the 60S ribosomal subunit. May play a part in the quality control of pre-60S particles.</text>
</comment>
<evidence type="ECO:0000259" key="14">
    <source>
        <dbReference type="SMART" id="SM01402"/>
    </source>
</evidence>
<dbReference type="GO" id="GO:0006412">
    <property type="term" value="P:translation"/>
    <property type="evidence" value="ECO:0007669"/>
    <property type="project" value="InterPro"/>
</dbReference>
<dbReference type="InterPro" id="IPR039411">
    <property type="entry name" value="NSA2_fam"/>
</dbReference>
<evidence type="ECO:0000256" key="6">
    <source>
        <dbReference type="ARBA" id="ARBA00022833"/>
    </source>
</evidence>
<dbReference type="GO" id="GO:0005840">
    <property type="term" value="C:ribosome"/>
    <property type="evidence" value="ECO:0007669"/>
    <property type="project" value="UniProtKB-KW"/>
</dbReference>
<evidence type="ECO:0000256" key="10">
    <source>
        <dbReference type="ARBA" id="ARBA00068584"/>
    </source>
</evidence>
<name>A0A7R9A293_9CRUS</name>
<sequence length="787" mass="91274">MAKSKRWATYQGKGMRKIFDNQKNGEKEEPPRILCSALHIDPNSLVNKAPAHELLILLSFTIQSIVYVLQSFIHLHYLRWHIILRTDPTKQYLSKTLEKTQSDMPEGGDGLQAFDRFATKRSLNIPSLVMVKCVPPRDIVLSLVRPGQVRASIMPQNEHIELHRKRYGYRLNYHTRKRKKEAREPKRQARLAKELRGIKAKLFAKKRHAEKVQMKKTLKSFEEKMNRQKKEDKVEEGAVPAYLLDRETQKRAKVLSNMIKQKRKEKAGKWDVPIPKTTGVTGSSSDCCDRSRASIMPQNEHIELHRKRYGYRLNYHTRKRKKEAREPKRQARLAKELRGIKAKLFAKKRHAEKVQMKKTLKSFEEKMNRQKKEDKVEEGAVPAYLLDRETQKRAKVLSNMIKQKRKEKAGKWDVPIPKVKAQSESEVFRVVRTGKSRRKAWKRMVTKVCFVGEGFTRKPPKFERFIRPMGLRFRKAHVTHPELKATFCLPILGVKKNPSSPMYTSLVFRVVRTGKSRRKAWKRMVTKVCFVGEGFTRKPPKFERFIRPMGLRFRKAHVTHPELKATFCLPILGVKKNPSSPMYTSLGVITKGTIIEVNISELGLVTQSGKVVWGKYAQVTNNPENDGCINASRGVKYLRVSGLESTLHLVLRLRGGAKKRKKKNYTTPKKVKHKKKKVKLAVLKYYKSGTTFPKSTLHLVLRLRGGAKKRKKKNYTTPKKVKHKKKKVKLAVLKYYKVDENGKIHRLRRECSTEECGAGIFMAAMFDRQYCGKCGLTYVYNNPEESK</sequence>
<evidence type="ECO:0000313" key="15">
    <source>
        <dbReference type="EMBL" id="CAD7240559.1"/>
    </source>
</evidence>
<feature type="transmembrane region" description="Helical" evidence="13">
    <location>
        <begin position="54"/>
        <end position="77"/>
    </location>
</feature>
<dbReference type="OrthoDB" id="1847590at2759"/>
<dbReference type="GO" id="GO:0042273">
    <property type="term" value="P:ribosomal large subunit biogenesis"/>
    <property type="evidence" value="ECO:0007669"/>
    <property type="project" value="UniProtKB-ARBA"/>
</dbReference>
<keyword evidence="13" id="KW-1133">Transmembrane helix</keyword>
<dbReference type="Pfam" id="PF01201">
    <property type="entry name" value="Ribosomal_S8e"/>
    <property type="match status" value="2"/>
</dbReference>
<dbReference type="FunFam" id="2.40.10.310:FF:000001">
    <property type="entry name" value="NSA2, ribosome biogenesis homolog"/>
    <property type="match status" value="1"/>
</dbReference>
<evidence type="ECO:0000256" key="2">
    <source>
        <dbReference type="ARBA" id="ARBA00005424"/>
    </source>
</evidence>
<comment type="similarity">
    <text evidence="2 11">Belongs to the eukaryotic ribosomal protein eS8 family. Ribosome biogenesis protein NSA2 subfamily.</text>
</comment>
<dbReference type="EMBL" id="CAJPEV010000042">
    <property type="protein sequence ID" value="CAG0879430.1"/>
    <property type="molecule type" value="Genomic_DNA"/>
</dbReference>
<comment type="subunit">
    <text evidence="3 11">Component of the pre-66S ribosomal particle.</text>
</comment>
<reference evidence="15" key="1">
    <citation type="submission" date="2020-11" db="EMBL/GenBank/DDBJ databases">
        <authorList>
            <person name="Tran Van P."/>
        </authorList>
    </citation>
    <scope>NUCLEOTIDE SEQUENCE</scope>
</reference>
<proteinExistence type="inferred from homology"/>
<keyword evidence="5 11" id="KW-0698">rRNA processing</keyword>
<organism evidence="15">
    <name type="scientific">Darwinula stevensoni</name>
    <dbReference type="NCBI Taxonomy" id="69355"/>
    <lineage>
        <taxon>Eukaryota</taxon>
        <taxon>Metazoa</taxon>
        <taxon>Ecdysozoa</taxon>
        <taxon>Arthropoda</taxon>
        <taxon>Crustacea</taxon>
        <taxon>Oligostraca</taxon>
        <taxon>Ostracoda</taxon>
        <taxon>Podocopa</taxon>
        <taxon>Podocopida</taxon>
        <taxon>Darwinulocopina</taxon>
        <taxon>Darwinuloidea</taxon>
        <taxon>Darwinulidae</taxon>
        <taxon>Darwinula</taxon>
    </lineage>
</organism>
<dbReference type="InterPro" id="IPR022309">
    <property type="entry name" value="Ribosomal_Se8/biogenesis_NSA2"/>
</dbReference>
<dbReference type="GO" id="GO:0003735">
    <property type="term" value="F:structural constituent of ribosome"/>
    <property type="evidence" value="ECO:0007669"/>
    <property type="project" value="InterPro"/>
</dbReference>
<dbReference type="PANTHER" id="PTHR12642">
    <property type="entry name" value="RIBOSOME BIOGENESIS PROTEIN NSA2 HOMOLOG"/>
    <property type="match status" value="1"/>
</dbReference>
<evidence type="ECO:0000256" key="12">
    <source>
        <dbReference type="SAM" id="MobiDB-lite"/>
    </source>
</evidence>
<comment type="subcellular location">
    <subcellularLocation>
        <location evidence="1 11">Nucleus</location>
        <location evidence="1 11">Nucleolus</location>
    </subcellularLocation>
</comment>
<evidence type="ECO:0000256" key="4">
    <source>
        <dbReference type="ARBA" id="ARBA00022517"/>
    </source>
</evidence>
<keyword evidence="13" id="KW-0472">Membrane</keyword>
<keyword evidence="4 11" id="KW-0690">Ribosome biogenesis</keyword>
<dbReference type="CDD" id="cd11381">
    <property type="entry name" value="NSA2"/>
    <property type="match status" value="1"/>
</dbReference>
<dbReference type="SUPFAM" id="SSF57829">
    <property type="entry name" value="Zn-binding ribosomal proteins"/>
    <property type="match status" value="1"/>
</dbReference>